<gene>
    <name evidence="9" type="ORF">ACFOZY_13055</name>
</gene>
<evidence type="ECO:0000256" key="3">
    <source>
        <dbReference type="ARBA" id="ARBA00022475"/>
    </source>
</evidence>
<comment type="caution">
    <text evidence="9">The sequence shown here is derived from an EMBL/GenBank/DDBJ whole genome shotgun (WGS) entry which is preliminary data.</text>
</comment>
<feature type="transmembrane region" description="Helical" evidence="7">
    <location>
        <begin position="177"/>
        <end position="197"/>
    </location>
</feature>
<dbReference type="PANTHER" id="PTHR43414">
    <property type="entry name" value="MULTIDRUG RESISTANCE PROTEIN MDTG"/>
    <property type="match status" value="1"/>
</dbReference>
<sequence>MFYNIDYVLKAGVMMSNQKRNFFIILIANFLVSGTMTMIMPFLSLYIETMGEYSDAYVQRWAGLIFGVTFVFAFIMSPIWGRIADRFGFKPILIINGFGIATSIFLMGVAQSVETLFLVRLFMGIVTGFIPTSLAFISSQTPKEIAGKTLGTLQMGSTSGTLFGPLMGGFLADHFGFQYTFLITASAITLAAIVVLLGVKEIKRQAKKGEHSYQRKTILTTILNHRLMLNVMIITALIQIGNFSIQPLLSLYVAELHGPEQVAFWAGLTFSAAGVGNLLFARTWGRLGDQWGYEKILSLLLLLSFLFIVPQAFVTELWHLVVLRLFFGIAVGGMIPTTTALVRQEAPVNIQGEVLGYNTSFRFLGNIIGPMFGGIVSGYIGISSVFFVTASIFLLSFLFLNWTRKQPIQDFDDMLEDNYEKFERV</sequence>
<dbReference type="PRINTS" id="PR01035">
    <property type="entry name" value="TCRTETA"/>
</dbReference>
<evidence type="ECO:0000256" key="6">
    <source>
        <dbReference type="ARBA" id="ARBA00023136"/>
    </source>
</evidence>
<keyword evidence="6 7" id="KW-0472">Membrane</keyword>
<feature type="transmembrane region" description="Helical" evidence="7">
    <location>
        <begin position="354"/>
        <end position="373"/>
    </location>
</feature>
<dbReference type="RefSeq" id="WP_378156220.1">
    <property type="nucleotide sequence ID" value="NZ_JBHSEC010000020.1"/>
</dbReference>
<dbReference type="InterPro" id="IPR036259">
    <property type="entry name" value="MFS_trans_sf"/>
</dbReference>
<comment type="subcellular location">
    <subcellularLocation>
        <location evidence="1">Cell membrane</location>
        <topology evidence="1">Multi-pass membrane protein</topology>
    </subcellularLocation>
</comment>
<dbReference type="Pfam" id="PF07690">
    <property type="entry name" value="MFS_1"/>
    <property type="match status" value="1"/>
</dbReference>
<evidence type="ECO:0000256" key="5">
    <source>
        <dbReference type="ARBA" id="ARBA00022989"/>
    </source>
</evidence>
<feature type="transmembrane region" description="Helical" evidence="7">
    <location>
        <begin position="218"/>
        <end position="242"/>
    </location>
</feature>
<dbReference type="InterPro" id="IPR020846">
    <property type="entry name" value="MFS_dom"/>
</dbReference>
<keyword evidence="4 7" id="KW-0812">Transmembrane</keyword>
<dbReference type="Gene3D" id="1.20.1250.20">
    <property type="entry name" value="MFS general substrate transporter like domains"/>
    <property type="match status" value="2"/>
</dbReference>
<feature type="transmembrane region" description="Helical" evidence="7">
    <location>
        <begin position="296"/>
        <end position="314"/>
    </location>
</feature>
<feature type="transmembrane region" description="Helical" evidence="7">
    <location>
        <begin position="59"/>
        <end position="80"/>
    </location>
</feature>
<name>A0ABV8XB59_9LACT</name>
<keyword evidence="5 7" id="KW-1133">Transmembrane helix</keyword>
<evidence type="ECO:0000313" key="9">
    <source>
        <dbReference type="EMBL" id="MFC4411350.1"/>
    </source>
</evidence>
<evidence type="ECO:0000256" key="1">
    <source>
        <dbReference type="ARBA" id="ARBA00004651"/>
    </source>
</evidence>
<evidence type="ECO:0000313" key="10">
    <source>
        <dbReference type="Proteomes" id="UP001595817"/>
    </source>
</evidence>
<organism evidence="9 10">
    <name type="scientific">Chungangia koreensis</name>
    <dbReference type="NCBI Taxonomy" id="752657"/>
    <lineage>
        <taxon>Bacteria</taxon>
        <taxon>Bacillati</taxon>
        <taxon>Bacillota</taxon>
        <taxon>Bacilli</taxon>
        <taxon>Lactobacillales</taxon>
        <taxon>Chungangia</taxon>
    </lineage>
</organism>
<evidence type="ECO:0000259" key="8">
    <source>
        <dbReference type="PROSITE" id="PS50850"/>
    </source>
</evidence>
<dbReference type="PANTHER" id="PTHR43414:SF3">
    <property type="entry name" value="LMO2377 PROTEIN"/>
    <property type="match status" value="1"/>
</dbReference>
<keyword evidence="3" id="KW-1003">Cell membrane</keyword>
<keyword evidence="10" id="KW-1185">Reference proteome</keyword>
<proteinExistence type="predicted"/>
<dbReference type="Proteomes" id="UP001595817">
    <property type="component" value="Unassembled WGS sequence"/>
</dbReference>
<accession>A0ABV8XB59</accession>
<feature type="domain" description="Major facilitator superfamily (MFS) profile" evidence="8">
    <location>
        <begin position="21"/>
        <end position="408"/>
    </location>
</feature>
<feature type="transmembrane region" description="Helical" evidence="7">
    <location>
        <begin position="117"/>
        <end position="137"/>
    </location>
</feature>
<dbReference type="Pfam" id="PF00083">
    <property type="entry name" value="Sugar_tr"/>
    <property type="match status" value="1"/>
</dbReference>
<evidence type="ECO:0000256" key="4">
    <source>
        <dbReference type="ARBA" id="ARBA00022692"/>
    </source>
</evidence>
<feature type="transmembrane region" description="Helical" evidence="7">
    <location>
        <begin position="92"/>
        <end position="111"/>
    </location>
</feature>
<dbReference type="InterPro" id="IPR011701">
    <property type="entry name" value="MFS"/>
</dbReference>
<evidence type="ECO:0000256" key="2">
    <source>
        <dbReference type="ARBA" id="ARBA00022448"/>
    </source>
</evidence>
<dbReference type="InterPro" id="IPR001958">
    <property type="entry name" value="Tet-R_TetA/multi-R_MdtG-like"/>
</dbReference>
<feature type="transmembrane region" description="Helical" evidence="7">
    <location>
        <begin position="262"/>
        <end position="284"/>
    </location>
</feature>
<feature type="transmembrane region" description="Helical" evidence="7">
    <location>
        <begin position="320"/>
        <end position="342"/>
    </location>
</feature>
<feature type="transmembrane region" description="Helical" evidence="7">
    <location>
        <begin position="21"/>
        <end position="47"/>
    </location>
</feature>
<dbReference type="SUPFAM" id="SSF103473">
    <property type="entry name" value="MFS general substrate transporter"/>
    <property type="match status" value="1"/>
</dbReference>
<dbReference type="InterPro" id="IPR005828">
    <property type="entry name" value="MFS_sugar_transport-like"/>
</dbReference>
<reference evidence="10" key="1">
    <citation type="journal article" date="2019" name="Int. J. Syst. Evol. Microbiol.">
        <title>The Global Catalogue of Microorganisms (GCM) 10K type strain sequencing project: providing services to taxonomists for standard genome sequencing and annotation.</title>
        <authorList>
            <consortium name="The Broad Institute Genomics Platform"/>
            <consortium name="The Broad Institute Genome Sequencing Center for Infectious Disease"/>
            <person name="Wu L."/>
            <person name="Ma J."/>
        </authorList>
    </citation>
    <scope>NUCLEOTIDE SEQUENCE [LARGE SCALE GENOMIC DNA]</scope>
    <source>
        <strain evidence="10">CCUG 59778</strain>
    </source>
</reference>
<evidence type="ECO:0000256" key="7">
    <source>
        <dbReference type="SAM" id="Phobius"/>
    </source>
</evidence>
<feature type="transmembrane region" description="Helical" evidence="7">
    <location>
        <begin position="379"/>
        <end position="400"/>
    </location>
</feature>
<protein>
    <submittedName>
        <fullName evidence="9">MFS transporter</fullName>
    </submittedName>
</protein>
<feature type="transmembrane region" description="Helical" evidence="7">
    <location>
        <begin position="149"/>
        <end position="171"/>
    </location>
</feature>
<dbReference type="PROSITE" id="PS50850">
    <property type="entry name" value="MFS"/>
    <property type="match status" value="1"/>
</dbReference>
<dbReference type="EMBL" id="JBHSEC010000020">
    <property type="protein sequence ID" value="MFC4411350.1"/>
    <property type="molecule type" value="Genomic_DNA"/>
</dbReference>
<keyword evidence="2" id="KW-0813">Transport</keyword>